<dbReference type="NCBIfam" id="TIGR00756">
    <property type="entry name" value="PPR"/>
    <property type="match status" value="2"/>
</dbReference>
<feature type="repeat" description="PPR" evidence="2">
    <location>
        <begin position="395"/>
        <end position="429"/>
    </location>
</feature>
<accession>A0A151RX14</accession>
<reference evidence="4" key="1">
    <citation type="journal article" date="2012" name="Nat. Biotechnol.">
        <title>Draft genome sequence of pigeonpea (Cajanus cajan), an orphan legume crop of resource-poor farmers.</title>
        <authorList>
            <person name="Varshney R.K."/>
            <person name="Chen W."/>
            <person name="Li Y."/>
            <person name="Bharti A.K."/>
            <person name="Saxena R.K."/>
            <person name="Schlueter J.A."/>
            <person name="Donoghue M.T."/>
            <person name="Azam S."/>
            <person name="Fan G."/>
            <person name="Whaley A.M."/>
            <person name="Farmer A.D."/>
            <person name="Sheridan J."/>
            <person name="Iwata A."/>
            <person name="Tuteja R."/>
            <person name="Penmetsa R.V."/>
            <person name="Wu W."/>
            <person name="Upadhyaya H.D."/>
            <person name="Yang S.P."/>
            <person name="Shah T."/>
            <person name="Saxena K.B."/>
            <person name="Michael T."/>
            <person name="McCombie W.R."/>
            <person name="Yang B."/>
            <person name="Zhang G."/>
            <person name="Yang H."/>
            <person name="Wang J."/>
            <person name="Spillane C."/>
            <person name="Cook D.R."/>
            <person name="May G.D."/>
            <person name="Xu X."/>
            <person name="Jackson S.A."/>
        </authorList>
    </citation>
    <scope>NUCLEOTIDE SEQUENCE [LARGE SCALE GENOMIC DNA]</scope>
</reference>
<organism evidence="4 5">
    <name type="scientific">Cajanus cajan</name>
    <name type="common">Pigeon pea</name>
    <name type="synonym">Cajanus indicus</name>
    <dbReference type="NCBI Taxonomy" id="3821"/>
    <lineage>
        <taxon>Eukaryota</taxon>
        <taxon>Viridiplantae</taxon>
        <taxon>Streptophyta</taxon>
        <taxon>Embryophyta</taxon>
        <taxon>Tracheophyta</taxon>
        <taxon>Spermatophyta</taxon>
        <taxon>Magnoliopsida</taxon>
        <taxon>eudicotyledons</taxon>
        <taxon>Gunneridae</taxon>
        <taxon>Pentapetalae</taxon>
        <taxon>rosids</taxon>
        <taxon>fabids</taxon>
        <taxon>Fabales</taxon>
        <taxon>Fabaceae</taxon>
        <taxon>Papilionoideae</taxon>
        <taxon>50 kb inversion clade</taxon>
        <taxon>NPAAA clade</taxon>
        <taxon>indigoferoid/millettioid clade</taxon>
        <taxon>Phaseoleae</taxon>
        <taxon>Cajanus</taxon>
    </lineage>
</organism>
<dbReference type="Proteomes" id="UP000075243">
    <property type="component" value="Unassembled WGS sequence"/>
</dbReference>
<gene>
    <name evidence="4" type="ORF">KK1_031257</name>
</gene>
<sequence>MPNLSWLSGVSQSKIILQRTDQSRNKKQKCVFDFNQEKRFQKLIEVCAKILGPEATLELFGKVGREPGVKGYNALVEMCIDKARGTDDEDIAIEELGKVFNLFKSMREQGLELQEQTYRPLLLYMIDMHMVEEFQFFCIVIKDENPSSVTRLGYYEMLLWLKVDNEEKIRGICNYIAENDGEDMSDIQESYLLALCESERTEEILKMLEIIGIKNISSAESVAKIFQALGRLLLEPVAEKFLLDFKTSDHEADNITNFIASYAVSIPNIPVEDVIKKFKDLHQRLEVSPSSSSYEKLILHSCEFLKVHVALEIVDEMCEAGLTLSVDVLHSILQICDKTAEYNLVHRIFSTIRRYNLESNNETFRSMIDLFLKMKDIEGAYKMLDDLEELNLKPTAKMYNVIIAEYFREGNISDGVRVLEHMQCADIKPNSQTFSYLIRNSKTEEDIVKYYEELKQSGIVATKQIFMALIYAYAACGQLEKAKKVILDPLIPPNSLNQIKAVLVSVLASQSQLSEALVIYEEIKKAGYKLEAKDVMSLIEHTHSDGELDRLLLLLEELYDTDYWNDACCRIILYCIWNKHLSSAVELCNLLKDKLESDEQVMEVLFDKVFSLIEESESSHLHTCLELLSEIKDKLGLLPSQKCDDSLLRACANANANATDLHNTE</sequence>
<dbReference type="PANTHER" id="PTHR47262">
    <property type="entry name" value="OS02G0132600 PROTEIN"/>
    <property type="match status" value="1"/>
</dbReference>
<keyword evidence="5" id="KW-1185">Reference proteome</keyword>
<dbReference type="InterPro" id="IPR033443">
    <property type="entry name" value="PROP1-like_PPR_dom"/>
</dbReference>
<dbReference type="EMBL" id="KQ483537">
    <property type="protein sequence ID" value="KYP47100.1"/>
    <property type="molecule type" value="Genomic_DNA"/>
</dbReference>
<evidence type="ECO:0000313" key="5">
    <source>
        <dbReference type="Proteomes" id="UP000075243"/>
    </source>
</evidence>
<dbReference type="PANTHER" id="PTHR47262:SF1">
    <property type="entry name" value="OS02G0132600 PROTEIN"/>
    <property type="match status" value="1"/>
</dbReference>
<dbReference type="InterPro" id="IPR011990">
    <property type="entry name" value="TPR-like_helical_dom_sf"/>
</dbReference>
<evidence type="ECO:0000256" key="1">
    <source>
        <dbReference type="ARBA" id="ARBA00022737"/>
    </source>
</evidence>
<name>A0A151RX14_CAJCA</name>
<evidence type="ECO:0000313" key="4">
    <source>
        <dbReference type="EMBL" id="KYP47100.1"/>
    </source>
</evidence>
<dbReference type="Gramene" id="C.cajan_32502.t">
    <property type="protein sequence ID" value="C.cajan_32502.t"/>
    <property type="gene ID" value="C.cajan_32502"/>
</dbReference>
<feature type="domain" description="PROP1-like PPR" evidence="3">
    <location>
        <begin position="307"/>
        <end position="456"/>
    </location>
</feature>
<dbReference type="OMA" id="CNTIDDS"/>
<dbReference type="AlphaFoldDB" id="A0A151RX14"/>
<keyword evidence="1" id="KW-0677">Repeat</keyword>
<dbReference type="Gene3D" id="1.25.40.10">
    <property type="entry name" value="Tetratricopeptide repeat domain"/>
    <property type="match status" value="3"/>
</dbReference>
<dbReference type="PROSITE" id="PS51375">
    <property type="entry name" value="PPR"/>
    <property type="match status" value="2"/>
</dbReference>
<proteinExistence type="predicted"/>
<evidence type="ECO:0000256" key="2">
    <source>
        <dbReference type="PROSITE-ProRule" id="PRU00708"/>
    </source>
</evidence>
<dbReference type="Pfam" id="PF17177">
    <property type="entry name" value="PPR_long"/>
    <property type="match status" value="1"/>
</dbReference>
<dbReference type="InterPro" id="IPR002885">
    <property type="entry name" value="PPR_rpt"/>
</dbReference>
<feature type="repeat" description="PPR" evidence="2">
    <location>
        <begin position="360"/>
        <end position="394"/>
    </location>
</feature>
<evidence type="ECO:0000259" key="3">
    <source>
        <dbReference type="Pfam" id="PF17177"/>
    </source>
</evidence>
<protein>
    <recommendedName>
        <fullName evidence="3">PROP1-like PPR domain-containing protein</fullName>
    </recommendedName>
</protein>
<dbReference type="Pfam" id="PF01535">
    <property type="entry name" value="PPR"/>
    <property type="match status" value="1"/>
</dbReference>